<evidence type="ECO:0000259" key="7">
    <source>
        <dbReference type="Pfam" id="PF21173"/>
    </source>
</evidence>
<evidence type="ECO:0000259" key="6">
    <source>
        <dbReference type="Pfam" id="PF01258"/>
    </source>
</evidence>
<reference evidence="8 9" key="1">
    <citation type="submission" date="2024-06" db="EMBL/GenBank/DDBJ databases">
        <title>Genome of Rhodovulum iodosum, a marine photoferrotroph.</title>
        <authorList>
            <person name="Bianchini G."/>
            <person name="Nikeleit V."/>
            <person name="Kappler A."/>
            <person name="Bryce C."/>
            <person name="Sanchez-Baracaldo P."/>
        </authorList>
    </citation>
    <scope>NUCLEOTIDE SEQUENCE [LARGE SCALE GENOMIC DNA]</scope>
    <source>
        <strain evidence="8 9">UT/N1</strain>
    </source>
</reference>
<dbReference type="Gene3D" id="1.20.120.910">
    <property type="entry name" value="DksA, coiled-coil domain"/>
    <property type="match status" value="1"/>
</dbReference>
<name>A0ABV3XPU6_9RHOB</name>
<sequence>MKALKEREKQLVDRLGELDHRLKDIETELDAHQSRDWSELAVEREEDEVLEGIGSQGLAEIEQIRAALRRIEDESYGFCVRCGESIAEERLDLLPATPFCRSCAT</sequence>
<protein>
    <submittedName>
        <fullName evidence="8">RNA polymerase-binding transcription factor DksA</fullName>
    </submittedName>
</protein>
<organism evidence="8 9">
    <name type="scientific">Rhodovulum iodosum</name>
    <dbReference type="NCBI Taxonomy" id="68291"/>
    <lineage>
        <taxon>Bacteria</taxon>
        <taxon>Pseudomonadati</taxon>
        <taxon>Pseudomonadota</taxon>
        <taxon>Alphaproteobacteria</taxon>
        <taxon>Rhodobacterales</taxon>
        <taxon>Paracoccaceae</taxon>
        <taxon>Rhodovulum</taxon>
    </lineage>
</organism>
<dbReference type="InterPro" id="IPR000962">
    <property type="entry name" value="Znf_DskA_TraR"/>
</dbReference>
<feature type="zinc finger region" description="dksA C4-type" evidence="4">
    <location>
        <begin position="79"/>
        <end position="103"/>
    </location>
</feature>
<comment type="caution">
    <text evidence="8">The sequence shown here is derived from an EMBL/GenBank/DDBJ whole genome shotgun (WGS) entry which is preliminary data.</text>
</comment>
<keyword evidence="3" id="KW-0862">Zinc</keyword>
<dbReference type="EMBL" id="JBEHHI010000001">
    <property type="protein sequence ID" value="MEX5726805.1"/>
    <property type="molecule type" value="Genomic_DNA"/>
</dbReference>
<evidence type="ECO:0000256" key="4">
    <source>
        <dbReference type="PROSITE-ProRule" id="PRU00510"/>
    </source>
</evidence>
<dbReference type="Pfam" id="PF21173">
    <property type="entry name" value="DksA-like_N"/>
    <property type="match status" value="1"/>
</dbReference>
<dbReference type="RefSeq" id="WP_125404255.1">
    <property type="nucleotide sequence ID" value="NZ_JBEHHI010000001.1"/>
</dbReference>
<keyword evidence="5" id="KW-0175">Coiled coil</keyword>
<dbReference type="Proteomes" id="UP001560019">
    <property type="component" value="Unassembled WGS sequence"/>
</dbReference>
<evidence type="ECO:0000313" key="8">
    <source>
        <dbReference type="EMBL" id="MEX5726805.1"/>
    </source>
</evidence>
<keyword evidence="9" id="KW-1185">Reference proteome</keyword>
<keyword evidence="2" id="KW-0863">Zinc-finger</keyword>
<evidence type="ECO:0000256" key="2">
    <source>
        <dbReference type="ARBA" id="ARBA00022771"/>
    </source>
</evidence>
<keyword evidence="1" id="KW-0479">Metal-binding</keyword>
<accession>A0ABV3XPU6</accession>
<feature type="domain" description="Zinc finger DksA/TraR C4-type" evidence="6">
    <location>
        <begin position="75"/>
        <end position="105"/>
    </location>
</feature>
<dbReference type="PROSITE" id="PS51128">
    <property type="entry name" value="ZF_DKSA_2"/>
    <property type="match status" value="1"/>
</dbReference>
<evidence type="ECO:0000256" key="3">
    <source>
        <dbReference type="ARBA" id="ARBA00022833"/>
    </source>
</evidence>
<dbReference type="SUPFAM" id="SSF57716">
    <property type="entry name" value="Glucocorticoid receptor-like (DNA-binding domain)"/>
    <property type="match status" value="1"/>
</dbReference>
<dbReference type="PANTHER" id="PTHR33823:SF4">
    <property type="entry name" value="GENERAL STRESS PROTEIN 16O"/>
    <property type="match status" value="1"/>
</dbReference>
<gene>
    <name evidence="8" type="ORF">Ga0609869_000158</name>
</gene>
<dbReference type="PANTHER" id="PTHR33823">
    <property type="entry name" value="RNA POLYMERASE-BINDING TRANSCRIPTION FACTOR DKSA-RELATED"/>
    <property type="match status" value="1"/>
</dbReference>
<feature type="coiled-coil region" evidence="5">
    <location>
        <begin position="1"/>
        <end position="35"/>
    </location>
</feature>
<evidence type="ECO:0000256" key="1">
    <source>
        <dbReference type="ARBA" id="ARBA00022723"/>
    </source>
</evidence>
<proteinExistence type="predicted"/>
<dbReference type="InterPro" id="IPR048487">
    <property type="entry name" value="DksA-like_N"/>
</dbReference>
<evidence type="ECO:0000313" key="9">
    <source>
        <dbReference type="Proteomes" id="UP001560019"/>
    </source>
</evidence>
<dbReference type="Pfam" id="PF01258">
    <property type="entry name" value="zf-dskA_traR"/>
    <property type="match status" value="1"/>
</dbReference>
<evidence type="ECO:0000256" key="5">
    <source>
        <dbReference type="SAM" id="Coils"/>
    </source>
</evidence>
<feature type="domain" description="DnaK suppressor protein-like N-terminal" evidence="7">
    <location>
        <begin position="8"/>
        <end position="71"/>
    </location>
</feature>